<organism evidence="1 2">
    <name type="scientific">Sporosarcina globispora</name>
    <name type="common">Bacillus globisporus</name>
    <dbReference type="NCBI Taxonomy" id="1459"/>
    <lineage>
        <taxon>Bacteria</taxon>
        <taxon>Bacillati</taxon>
        <taxon>Bacillota</taxon>
        <taxon>Bacilli</taxon>
        <taxon>Bacillales</taxon>
        <taxon>Caryophanaceae</taxon>
        <taxon>Sporosarcina</taxon>
    </lineage>
</organism>
<accession>A0A0M0GJF5</accession>
<dbReference type="InterPro" id="IPR009776">
    <property type="entry name" value="Spore_0_M"/>
</dbReference>
<reference evidence="2" key="1">
    <citation type="submission" date="2015-07" db="EMBL/GenBank/DDBJ databases">
        <title>Fjat-10036 dsm4.</title>
        <authorList>
            <person name="Liu B."/>
            <person name="Wang J."/>
            <person name="Zhu Y."/>
            <person name="Liu G."/>
            <person name="Chen Q."/>
            <person name="Chen Z."/>
            <person name="Lan J."/>
            <person name="Che J."/>
            <person name="Ge C."/>
            <person name="Shi H."/>
            <person name="Pan Z."/>
            <person name="Liu X."/>
        </authorList>
    </citation>
    <scope>NUCLEOTIDE SEQUENCE [LARGE SCALE GENOMIC DNA]</scope>
    <source>
        <strain evidence="2">DSM 4</strain>
    </source>
</reference>
<name>A0A0M0GJF5_SPOGL</name>
<dbReference type="Proteomes" id="UP000037109">
    <property type="component" value="Unassembled WGS sequence"/>
</dbReference>
<protein>
    <recommendedName>
        <fullName evidence="3">Sporulation protein</fullName>
    </recommendedName>
</protein>
<sequence length="127" mass="14310">MMLLKYALKMGIGLIKAKIIFEKNAFEPGDIIEGRLELTGGMVPLKVKRYDIDLVDYNISNLNESIINSHSVICSFVLNAIERKEVPFRLDIPEQIGSKNYMAAARILLENDQVLTAESLLQITVKE</sequence>
<dbReference type="STRING" id="1459.AF332_26710"/>
<dbReference type="OrthoDB" id="2988706at2"/>
<evidence type="ECO:0000313" key="1">
    <source>
        <dbReference type="EMBL" id="KON90045.1"/>
    </source>
</evidence>
<evidence type="ECO:0008006" key="3">
    <source>
        <dbReference type="Google" id="ProtNLM"/>
    </source>
</evidence>
<proteinExistence type="predicted"/>
<dbReference type="AlphaFoldDB" id="A0A0M0GJF5"/>
<dbReference type="EMBL" id="LGUF01000007">
    <property type="protein sequence ID" value="KON90045.1"/>
    <property type="molecule type" value="Genomic_DNA"/>
</dbReference>
<evidence type="ECO:0000313" key="2">
    <source>
        <dbReference type="Proteomes" id="UP000037109"/>
    </source>
</evidence>
<comment type="caution">
    <text evidence="1">The sequence shown here is derived from an EMBL/GenBank/DDBJ whole genome shotgun (WGS) entry which is preliminary data.</text>
</comment>
<keyword evidence="2" id="KW-1185">Reference proteome</keyword>
<dbReference type="PATRIC" id="fig|1459.3.peg.5878"/>
<gene>
    <name evidence="1" type="ORF">AF332_26710</name>
</gene>
<dbReference type="Pfam" id="PF07070">
    <property type="entry name" value="Spo0M"/>
    <property type="match status" value="1"/>
</dbReference>
<dbReference type="RefSeq" id="WP_053437418.1">
    <property type="nucleotide sequence ID" value="NZ_LGUF01000007.1"/>
</dbReference>